<evidence type="ECO:0000313" key="4">
    <source>
        <dbReference type="Proteomes" id="UP000256645"/>
    </source>
</evidence>
<feature type="compositionally biased region" description="Basic residues" evidence="1">
    <location>
        <begin position="26"/>
        <end position="35"/>
    </location>
</feature>
<keyword evidence="2" id="KW-0732">Signal</keyword>
<accession>A0A3D8STK0</accession>
<evidence type="ECO:0000256" key="1">
    <source>
        <dbReference type="SAM" id="MobiDB-lite"/>
    </source>
</evidence>
<comment type="caution">
    <text evidence="3">The sequence shown here is derived from an EMBL/GenBank/DDBJ whole genome shotgun (WGS) entry which is preliminary data.</text>
</comment>
<evidence type="ECO:0000313" key="3">
    <source>
        <dbReference type="EMBL" id="RDW89098.1"/>
    </source>
</evidence>
<feature type="region of interest" description="Disordered" evidence="1">
    <location>
        <begin position="77"/>
        <end position="100"/>
    </location>
</feature>
<feature type="chain" id="PRO_5017820225" evidence="2">
    <location>
        <begin position="23"/>
        <end position="100"/>
    </location>
</feature>
<keyword evidence="4" id="KW-1185">Reference proteome</keyword>
<reference evidence="3 4" key="1">
    <citation type="journal article" date="2018" name="IMA Fungus">
        <title>IMA Genome-F 9: Draft genome sequence of Annulohypoxylon stygium, Aspergillus mulundensis, Berkeleyomyces basicola (syn. Thielaviopsis basicola), Ceratocystis smalleyi, two Cercospora beticola strains, Coleophoma cylindrospora, Fusarium fracticaudum, Phialophora cf. hyalina, and Morchella septimelata.</title>
        <authorList>
            <person name="Wingfield B.D."/>
            <person name="Bills G.F."/>
            <person name="Dong Y."/>
            <person name="Huang W."/>
            <person name="Nel W.J."/>
            <person name="Swalarsk-Parry B.S."/>
            <person name="Vaghefi N."/>
            <person name="Wilken P.M."/>
            <person name="An Z."/>
            <person name="de Beer Z.W."/>
            <person name="De Vos L."/>
            <person name="Chen L."/>
            <person name="Duong T.A."/>
            <person name="Gao Y."/>
            <person name="Hammerbacher A."/>
            <person name="Kikkert J.R."/>
            <person name="Li Y."/>
            <person name="Li H."/>
            <person name="Li K."/>
            <person name="Li Q."/>
            <person name="Liu X."/>
            <person name="Ma X."/>
            <person name="Naidoo K."/>
            <person name="Pethybridge S.J."/>
            <person name="Sun J."/>
            <person name="Steenkamp E.T."/>
            <person name="van der Nest M.A."/>
            <person name="van Wyk S."/>
            <person name="Wingfield M.J."/>
            <person name="Xiong C."/>
            <person name="Yue Q."/>
            <person name="Zhang X."/>
        </authorList>
    </citation>
    <scope>NUCLEOTIDE SEQUENCE [LARGE SCALE GENOMIC DNA]</scope>
    <source>
        <strain evidence="3 4">BP6252</strain>
    </source>
</reference>
<name>A0A3D8STK0_9HELO</name>
<proteinExistence type="predicted"/>
<gene>
    <name evidence="3" type="ORF">BP6252_01130</name>
</gene>
<dbReference type="AlphaFoldDB" id="A0A3D8STK0"/>
<feature type="region of interest" description="Disordered" evidence="1">
    <location>
        <begin position="26"/>
        <end position="60"/>
    </location>
</feature>
<sequence>MPRAPLATSCLALLLITSQIWVKRPHTSPRLRPHPHVQFPSQFRFSSPSSSPPSAAPSPPTSIAFMLRLAASDAYPVLEGPGQASRGQAKPEGAAPGGTG</sequence>
<evidence type="ECO:0000256" key="2">
    <source>
        <dbReference type="SAM" id="SignalP"/>
    </source>
</evidence>
<feature type="signal peptide" evidence="2">
    <location>
        <begin position="1"/>
        <end position="22"/>
    </location>
</feature>
<dbReference type="Proteomes" id="UP000256645">
    <property type="component" value="Unassembled WGS sequence"/>
</dbReference>
<feature type="compositionally biased region" description="Pro residues" evidence="1">
    <location>
        <begin position="50"/>
        <end position="60"/>
    </location>
</feature>
<dbReference type="EMBL" id="PDLM01000001">
    <property type="protein sequence ID" value="RDW89098.1"/>
    <property type="molecule type" value="Genomic_DNA"/>
</dbReference>
<organism evidence="3 4">
    <name type="scientific">Coleophoma cylindrospora</name>
    <dbReference type="NCBI Taxonomy" id="1849047"/>
    <lineage>
        <taxon>Eukaryota</taxon>
        <taxon>Fungi</taxon>
        <taxon>Dikarya</taxon>
        <taxon>Ascomycota</taxon>
        <taxon>Pezizomycotina</taxon>
        <taxon>Leotiomycetes</taxon>
        <taxon>Helotiales</taxon>
        <taxon>Dermateaceae</taxon>
        <taxon>Coleophoma</taxon>
    </lineage>
</organism>
<protein>
    <submittedName>
        <fullName evidence="3">Uncharacterized protein</fullName>
    </submittedName>
</protein>